<gene>
    <name evidence="1" type="ORF">O6H91_02G027600</name>
</gene>
<dbReference type="Proteomes" id="UP001162992">
    <property type="component" value="Chromosome 2"/>
</dbReference>
<name>A0ACC2EDI1_DIPCM</name>
<reference evidence="2" key="1">
    <citation type="journal article" date="2024" name="Proc. Natl. Acad. Sci. U.S.A.">
        <title>Extraordinary preservation of gene collinearity over three hundred million years revealed in homosporous lycophytes.</title>
        <authorList>
            <person name="Li C."/>
            <person name="Wickell D."/>
            <person name="Kuo L.Y."/>
            <person name="Chen X."/>
            <person name="Nie B."/>
            <person name="Liao X."/>
            <person name="Peng D."/>
            <person name="Ji J."/>
            <person name="Jenkins J."/>
            <person name="Williams M."/>
            <person name="Shu S."/>
            <person name="Plott C."/>
            <person name="Barry K."/>
            <person name="Rajasekar S."/>
            <person name="Grimwood J."/>
            <person name="Han X."/>
            <person name="Sun S."/>
            <person name="Hou Z."/>
            <person name="He W."/>
            <person name="Dai G."/>
            <person name="Sun C."/>
            <person name="Schmutz J."/>
            <person name="Leebens-Mack J.H."/>
            <person name="Li F.W."/>
            <person name="Wang L."/>
        </authorList>
    </citation>
    <scope>NUCLEOTIDE SEQUENCE [LARGE SCALE GENOMIC DNA]</scope>
    <source>
        <strain evidence="2">cv. PW_Plant_1</strain>
    </source>
</reference>
<evidence type="ECO:0000313" key="2">
    <source>
        <dbReference type="Proteomes" id="UP001162992"/>
    </source>
</evidence>
<accession>A0ACC2EDI1</accession>
<dbReference type="EMBL" id="CM055093">
    <property type="protein sequence ID" value="KAJ7564643.1"/>
    <property type="molecule type" value="Genomic_DNA"/>
</dbReference>
<organism evidence="1 2">
    <name type="scientific">Diphasiastrum complanatum</name>
    <name type="common">Issler's clubmoss</name>
    <name type="synonym">Lycopodium complanatum</name>
    <dbReference type="NCBI Taxonomy" id="34168"/>
    <lineage>
        <taxon>Eukaryota</taxon>
        <taxon>Viridiplantae</taxon>
        <taxon>Streptophyta</taxon>
        <taxon>Embryophyta</taxon>
        <taxon>Tracheophyta</taxon>
        <taxon>Lycopodiopsida</taxon>
        <taxon>Lycopodiales</taxon>
        <taxon>Lycopodiaceae</taxon>
        <taxon>Lycopodioideae</taxon>
        <taxon>Diphasiastrum</taxon>
    </lineage>
</organism>
<sequence length="647" mass="71918">MAAAAATPPSLLHLCSLALARFIEQDASPWRQVAVLPAQILSDVLRHLSPLALIALEQECGVTSVKNEESISKRKYPDYVAKSSHAARGRWETMFASVWKELFYRRWPDPLNALMPSLFPDKDYGCYNKSSLDEKHINWDQLYWQAHLQECLNEVSVAVSSPGFKDCIGDILIPGKLVKQVSSEFSEELINKDSFHCEYSTLKYVCTKFSGFLRYLRLQSVLCSIELAGLLKKANLQWIRFYNIRMMTDLTGICQLLSQNKSTLQGVEFFNCIFSELSFNKLCTSIYESDQFAHHLQHWALVSSRILFASGLSSFIGFLRNGRSLCSIKLFGLRLQSESAASIANIPFESSIPLSVLCLNDNELGQLFAIETARMLQVKLSTVPYGLCRSCLAVLDLRSNCLNGAAILNLRTYFECLPSLQQLNLSHNPLGDDGIQSLLPYLKSLSVDTSSLVELRLAACNLSVVGATLLLDALASAHHPLRFLSIADNHLGRTFSTTLAKYLRQSSIQDLDIEEIGLDSSGCSSELQDALLCNKALANLNISKNRIGLPGAHLLSAIISEGQGVLKKINASFNMIYFESMCVLRSALQLNYESQHLGKMHCLDLRGNPGCINPQATKLFEEFCTLKGDPVVLLLNDPVNNLHDDDP</sequence>
<evidence type="ECO:0000313" key="1">
    <source>
        <dbReference type="EMBL" id="KAJ7564643.1"/>
    </source>
</evidence>
<protein>
    <submittedName>
        <fullName evidence="1">Uncharacterized protein</fullName>
    </submittedName>
</protein>
<proteinExistence type="predicted"/>
<comment type="caution">
    <text evidence="1">The sequence shown here is derived from an EMBL/GenBank/DDBJ whole genome shotgun (WGS) entry which is preliminary data.</text>
</comment>
<keyword evidence="2" id="KW-1185">Reference proteome</keyword>